<dbReference type="InterPro" id="IPR036388">
    <property type="entry name" value="WH-like_DNA-bd_sf"/>
</dbReference>
<reference evidence="7" key="1">
    <citation type="submission" date="2016-03" db="EMBL/GenBank/DDBJ databases">
        <authorList>
            <person name="Ploux O."/>
        </authorList>
    </citation>
    <scope>NUCLEOTIDE SEQUENCE [LARGE SCALE GENOMIC DNA]</scope>
    <source>
        <strain evidence="7">BS258</strain>
    </source>
</reference>
<name>A0A144M4R4_BRELN</name>
<dbReference type="RefSeq" id="WP_062860545.1">
    <property type="nucleotide sequence ID" value="NZ_CP014869.1"/>
</dbReference>
<comment type="similarity">
    <text evidence="1">Belongs to the LysR transcriptional regulatory family.</text>
</comment>
<feature type="domain" description="HTH lysR-type" evidence="5">
    <location>
        <begin position="1"/>
        <end position="59"/>
    </location>
</feature>
<proteinExistence type="inferred from homology"/>
<dbReference type="InterPro" id="IPR005119">
    <property type="entry name" value="LysR_subst-bd"/>
</dbReference>
<evidence type="ECO:0000259" key="5">
    <source>
        <dbReference type="PROSITE" id="PS50931"/>
    </source>
</evidence>
<keyword evidence="2" id="KW-0805">Transcription regulation</keyword>
<keyword evidence="4" id="KW-0804">Transcription</keyword>
<dbReference type="InterPro" id="IPR036390">
    <property type="entry name" value="WH_DNA-bd_sf"/>
</dbReference>
<dbReference type="Proteomes" id="UP000075950">
    <property type="component" value="Chromosome"/>
</dbReference>
<dbReference type="Gene3D" id="3.40.190.10">
    <property type="entry name" value="Periplasmic binding protein-like II"/>
    <property type="match status" value="2"/>
</dbReference>
<dbReference type="GO" id="GO:0003677">
    <property type="term" value="F:DNA binding"/>
    <property type="evidence" value="ECO:0007669"/>
    <property type="project" value="UniProtKB-KW"/>
</dbReference>
<dbReference type="PROSITE" id="PS50931">
    <property type="entry name" value="HTH_LYSR"/>
    <property type="match status" value="1"/>
</dbReference>
<dbReference type="PANTHER" id="PTHR30346:SF0">
    <property type="entry name" value="HCA OPERON TRANSCRIPTIONAL ACTIVATOR HCAR"/>
    <property type="match status" value="1"/>
</dbReference>
<dbReference type="SUPFAM" id="SSF46785">
    <property type="entry name" value="Winged helix' DNA-binding domain"/>
    <property type="match status" value="1"/>
</dbReference>
<evidence type="ECO:0000313" key="6">
    <source>
        <dbReference type="EMBL" id="AMT92668.1"/>
    </source>
</evidence>
<dbReference type="Gene3D" id="1.10.10.10">
    <property type="entry name" value="Winged helix-like DNA-binding domain superfamily/Winged helix DNA-binding domain"/>
    <property type="match status" value="1"/>
</dbReference>
<dbReference type="Pfam" id="PF00126">
    <property type="entry name" value="HTH_1"/>
    <property type="match status" value="1"/>
</dbReference>
<evidence type="ECO:0000256" key="4">
    <source>
        <dbReference type="ARBA" id="ARBA00023163"/>
    </source>
</evidence>
<evidence type="ECO:0000256" key="3">
    <source>
        <dbReference type="ARBA" id="ARBA00023125"/>
    </source>
</evidence>
<keyword evidence="3" id="KW-0238">DNA-binding</keyword>
<dbReference type="SUPFAM" id="SSF53850">
    <property type="entry name" value="Periplasmic binding protein-like II"/>
    <property type="match status" value="1"/>
</dbReference>
<dbReference type="GO" id="GO:0003700">
    <property type="term" value="F:DNA-binding transcription factor activity"/>
    <property type="evidence" value="ECO:0007669"/>
    <property type="project" value="InterPro"/>
</dbReference>
<gene>
    <name evidence="6" type="ORF">A2T55_01700</name>
</gene>
<dbReference type="AlphaFoldDB" id="A0A144M4R4"/>
<sequence>MYTLDQVRCFVAVAEHLHFGKAAEALSMTQPPLSRQIQKLERFVGVDLLERDNKRVTLTAAGEAFLDNAQVLLAMADRAPQDARRIASGQWGRLSIGFTAASGFGILGSLVTAIEENFPGIDLDLYEMVTGEQLENLAEGRIDLGLGRSDTTPSFINSELLLAERLLLAIPDGHHLMDLERPLRKDDVTGEPLIMHSATKATSFYDLIIRHFPIDHHMVKHSISQVLTMINLVADNHGLAFVPESASLVTVPGVHFRPFEDLPEEIVELKAMWNAQSKNPALQQVISLLRS</sequence>
<dbReference type="InterPro" id="IPR000847">
    <property type="entry name" value="LysR_HTH_N"/>
</dbReference>
<protein>
    <submittedName>
        <fullName evidence="6">LysR family transcriptional regulator</fullName>
    </submittedName>
</protein>
<evidence type="ECO:0000313" key="7">
    <source>
        <dbReference type="Proteomes" id="UP000075950"/>
    </source>
</evidence>
<organism evidence="6 7">
    <name type="scientific">Brevibacterium linens</name>
    <dbReference type="NCBI Taxonomy" id="1703"/>
    <lineage>
        <taxon>Bacteria</taxon>
        <taxon>Bacillati</taxon>
        <taxon>Actinomycetota</taxon>
        <taxon>Actinomycetes</taxon>
        <taxon>Micrococcales</taxon>
        <taxon>Brevibacteriaceae</taxon>
        <taxon>Brevibacterium</taxon>
    </lineage>
</organism>
<dbReference type="GO" id="GO:0032993">
    <property type="term" value="C:protein-DNA complex"/>
    <property type="evidence" value="ECO:0007669"/>
    <property type="project" value="TreeGrafter"/>
</dbReference>
<evidence type="ECO:0000256" key="1">
    <source>
        <dbReference type="ARBA" id="ARBA00009437"/>
    </source>
</evidence>
<dbReference type="FunFam" id="1.10.10.10:FF:000001">
    <property type="entry name" value="LysR family transcriptional regulator"/>
    <property type="match status" value="1"/>
</dbReference>
<accession>A0A144M4R4</accession>
<dbReference type="Pfam" id="PF03466">
    <property type="entry name" value="LysR_substrate"/>
    <property type="match status" value="1"/>
</dbReference>
<dbReference type="PRINTS" id="PR00039">
    <property type="entry name" value="HTHLYSR"/>
</dbReference>
<evidence type="ECO:0000256" key="2">
    <source>
        <dbReference type="ARBA" id="ARBA00023015"/>
    </source>
</evidence>
<dbReference type="EMBL" id="CP014869">
    <property type="protein sequence ID" value="AMT92668.1"/>
    <property type="molecule type" value="Genomic_DNA"/>
</dbReference>
<dbReference type="KEGG" id="bly:A2T55_01700"/>
<dbReference type="PANTHER" id="PTHR30346">
    <property type="entry name" value="TRANSCRIPTIONAL DUAL REGULATOR HCAR-RELATED"/>
    <property type="match status" value="1"/>
</dbReference>